<dbReference type="InterPro" id="IPR050624">
    <property type="entry name" value="HTH-type_Tx_Regulator"/>
</dbReference>
<dbReference type="SUPFAM" id="SSF46689">
    <property type="entry name" value="Homeodomain-like"/>
    <property type="match status" value="1"/>
</dbReference>
<dbReference type="Pfam" id="PF00440">
    <property type="entry name" value="TetR_N"/>
    <property type="match status" value="1"/>
</dbReference>
<reference evidence="5" key="1">
    <citation type="submission" date="2016-10" db="EMBL/GenBank/DDBJ databases">
        <authorList>
            <person name="Varghese N."/>
            <person name="Submissions S."/>
        </authorList>
    </citation>
    <scope>NUCLEOTIDE SEQUENCE [LARGE SCALE GENOMIC DNA]</scope>
    <source>
        <strain evidence="5">NLAE-zl-G277</strain>
    </source>
</reference>
<proteinExistence type="predicted"/>
<dbReference type="SUPFAM" id="SSF48498">
    <property type="entry name" value="Tetracyclin repressor-like, C-terminal domain"/>
    <property type="match status" value="1"/>
</dbReference>
<dbReference type="AlphaFoldDB" id="A0A1I0ARR0"/>
<keyword evidence="1 2" id="KW-0238">DNA-binding</keyword>
<dbReference type="EMBL" id="FOIM01000001">
    <property type="protein sequence ID" value="SES96186.1"/>
    <property type="molecule type" value="Genomic_DNA"/>
</dbReference>
<dbReference type="RefSeq" id="WP_092360404.1">
    <property type="nucleotide sequence ID" value="NZ_CABJCG010000007.1"/>
</dbReference>
<name>A0A1I0ARR0_9FIRM</name>
<evidence type="ECO:0000256" key="2">
    <source>
        <dbReference type="PROSITE-ProRule" id="PRU00335"/>
    </source>
</evidence>
<dbReference type="PROSITE" id="PS50977">
    <property type="entry name" value="HTH_TETR_2"/>
    <property type="match status" value="1"/>
</dbReference>
<dbReference type="GeneID" id="93277968"/>
<keyword evidence="5" id="KW-1185">Reference proteome</keyword>
<feature type="domain" description="HTH tetR-type" evidence="3">
    <location>
        <begin position="10"/>
        <end position="70"/>
    </location>
</feature>
<dbReference type="InterPro" id="IPR036271">
    <property type="entry name" value="Tet_transcr_reg_TetR-rel_C_sf"/>
</dbReference>
<dbReference type="Gene3D" id="1.10.357.10">
    <property type="entry name" value="Tetracycline Repressor, domain 2"/>
    <property type="match status" value="1"/>
</dbReference>
<dbReference type="InterPro" id="IPR001647">
    <property type="entry name" value="HTH_TetR"/>
</dbReference>
<dbReference type="Proteomes" id="UP000198508">
    <property type="component" value="Unassembled WGS sequence"/>
</dbReference>
<dbReference type="STRING" id="460384.SAMN05216313_101141"/>
<dbReference type="PANTHER" id="PTHR43479:SF11">
    <property type="entry name" value="ACREF_ENVCD OPERON REPRESSOR-RELATED"/>
    <property type="match status" value="1"/>
</dbReference>
<dbReference type="PRINTS" id="PR00455">
    <property type="entry name" value="HTHTETR"/>
</dbReference>
<dbReference type="PANTHER" id="PTHR43479">
    <property type="entry name" value="ACREF/ENVCD OPERON REPRESSOR-RELATED"/>
    <property type="match status" value="1"/>
</dbReference>
<evidence type="ECO:0000259" key="3">
    <source>
        <dbReference type="PROSITE" id="PS50977"/>
    </source>
</evidence>
<dbReference type="InterPro" id="IPR009057">
    <property type="entry name" value="Homeodomain-like_sf"/>
</dbReference>
<evidence type="ECO:0000313" key="5">
    <source>
        <dbReference type="Proteomes" id="UP000198508"/>
    </source>
</evidence>
<accession>A0A1I0ARR0</accession>
<gene>
    <name evidence="4" type="ORF">SAMN05216313_101141</name>
</gene>
<sequence length="198" mass="23385">MRTKDEENEQRQRQQILNTAWQLFYQKGYQNTTMEDILRGARCSKGRFYYYFHAKAELLDSLYEIFDQKYIELYGLICREAHARDQLLEINRYMFQFLSNEIGAELLTSLYISQLSGTTGISFWGEERAVRRILSSIVSQGQKLGQLTAKLDCSQIVTDIIEEERSLLISWCLAKGEYDLTEASMPKLERFYRSYRED</sequence>
<protein>
    <submittedName>
        <fullName evidence="4">Transcriptional regulator, TetR family</fullName>
    </submittedName>
</protein>
<evidence type="ECO:0000256" key="1">
    <source>
        <dbReference type="ARBA" id="ARBA00023125"/>
    </source>
</evidence>
<dbReference type="GO" id="GO:0003677">
    <property type="term" value="F:DNA binding"/>
    <property type="evidence" value="ECO:0007669"/>
    <property type="project" value="UniProtKB-UniRule"/>
</dbReference>
<feature type="DNA-binding region" description="H-T-H motif" evidence="2">
    <location>
        <begin position="33"/>
        <end position="52"/>
    </location>
</feature>
<organism evidence="4 5">
    <name type="scientific">Enterocloster lavalensis</name>
    <dbReference type="NCBI Taxonomy" id="460384"/>
    <lineage>
        <taxon>Bacteria</taxon>
        <taxon>Bacillati</taxon>
        <taxon>Bacillota</taxon>
        <taxon>Clostridia</taxon>
        <taxon>Lachnospirales</taxon>
        <taxon>Lachnospiraceae</taxon>
        <taxon>Enterocloster</taxon>
    </lineage>
</organism>
<evidence type="ECO:0000313" key="4">
    <source>
        <dbReference type="EMBL" id="SES96186.1"/>
    </source>
</evidence>